<dbReference type="InterPro" id="IPR005574">
    <property type="entry name" value="Rpb4/RPC9"/>
</dbReference>
<dbReference type="InterPro" id="IPR038846">
    <property type="entry name" value="RPC9"/>
</dbReference>
<proteinExistence type="inferred from homology"/>
<protein>
    <recommendedName>
        <fullName evidence="4">DNA-directed RNA polymerase III subunit RPC9</fullName>
    </recommendedName>
    <alternativeName>
        <fullName evidence="13">DNA-directed RNA polymerase III subunit rpc9</fullName>
    </alternativeName>
</protein>
<sequence>MKVEKSFGPLLSNYEVLELLREQEAYQKSVPKDQSQVDENVQTIRFEALKYLQDSPCSVQNATAINKAITKLNEYKLTKAEKLQIINYKPRSPVDLHTLIEECEERFNEEQMDGIISLVESTLPAFKYKYELELEAEAEEEVEE</sequence>
<reference evidence="15" key="1">
    <citation type="submission" date="2022-07" db="EMBL/GenBank/DDBJ databases">
        <title>Phylogenomic reconstructions and comparative analyses of Kickxellomycotina fungi.</title>
        <authorList>
            <person name="Reynolds N.K."/>
            <person name="Stajich J.E."/>
            <person name="Barry K."/>
            <person name="Grigoriev I.V."/>
            <person name="Crous P."/>
            <person name="Smith M.E."/>
        </authorList>
    </citation>
    <scope>NUCLEOTIDE SEQUENCE</scope>
    <source>
        <strain evidence="15">RSA 1196</strain>
    </source>
</reference>
<evidence type="ECO:0000256" key="7">
    <source>
        <dbReference type="ARBA" id="ARBA00023136"/>
    </source>
</evidence>
<dbReference type="InterPro" id="IPR038324">
    <property type="entry name" value="Rpb4/RPC9_sf"/>
</dbReference>
<comment type="similarity">
    <text evidence="3">Belongs to the eukaryotic RPC9 RNA polymerase subunit family.</text>
</comment>
<gene>
    <name evidence="15" type="ORF">IWQ62_001476</name>
</gene>
<keyword evidence="9" id="KW-0539">Nucleus</keyword>
<dbReference type="EMBL" id="JANBPY010000238">
    <property type="protein sequence ID" value="KAJ1968060.1"/>
    <property type="molecule type" value="Genomic_DNA"/>
</dbReference>
<evidence type="ECO:0000256" key="8">
    <source>
        <dbReference type="ARBA" id="ARBA00023163"/>
    </source>
</evidence>
<keyword evidence="8" id="KW-0804">Transcription</keyword>
<organism evidence="15 16">
    <name type="scientific">Dispira parvispora</name>
    <dbReference type="NCBI Taxonomy" id="1520584"/>
    <lineage>
        <taxon>Eukaryota</taxon>
        <taxon>Fungi</taxon>
        <taxon>Fungi incertae sedis</taxon>
        <taxon>Zoopagomycota</taxon>
        <taxon>Kickxellomycotina</taxon>
        <taxon>Dimargaritomycetes</taxon>
        <taxon>Dimargaritales</taxon>
        <taxon>Dimargaritaceae</taxon>
        <taxon>Dispira</taxon>
    </lineage>
</organism>
<evidence type="ECO:0000256" key="13">
    <source>
        <dbReference type="ARBA" id="ARBA00073026"/>
    </source>
</evidence>
<dbReference type="GO" id="GO:0005666">
    <property type="term" value="C:RNA polymerase III complex"/>
    <property type="evidence" value="ECO:0007669"/>
    <property type="project" value="InterPro"/>
</dbReference>
<evidence type="ECO:0000256" key="10">
    <source>
        <dbReference type="ARBA" id="ARBA00043924"/>
    </source>
</evidence>
<evidence type="ECO:0000256" key="5">
    <source>
        <dbReference type="ARBA" id="ARBA00022475"/>
    </source>
</evidence>
<keyword evidence="16" id="KW-1185">Reference proteome</keyword>
<dbReference type="GO" id="GO:0006384">
    <property type="term" value="P:transcription initiation at RNA polymerase III promoter"/>
    <property type="evidence" value="ECO:0007669"/>
    <property type="project" value="InterPro"/>
</dbReference>
<name>A0A9W8ASA6_9FUNG</name>
<accession>A0A9W8ASA6</accession>
<dbReference type="PANTHER" id="PTHR15561:SF0">
    <property type="entry name" value="DNA-DIRECTED RNA POLYMERASE III SUBUNIT RPC9"/>
    <property type="match status" value="1"/>
</dbReference>
<dbReference type="GO" id="GO:0005886">
    <property type="term" value="C:plasma membrane"/>
    <property type="evidence" value="ECO:0007669"/>
    <property type="project" value="UniProtKB-SubCell"/>
</dbReference>
<keyword evidence="6" id="KW-0240">DNA-directed RNA polymerase</keyword>
<dbReference type="InterPro" id="IPR010997">
    <property type="entry name" value="HRDC-like_sf"/>
</dbReference>
<dbReference type="Pfam" id="PF03874">
    <property type="entry name" value="RNA_pol_Rpb4"/>
    <property type="match status" value="1"/>
</dbReference>
<dbReference type="InterPro" id="IPR006590">
    <property type="entry name" value="RNA_pol_Rpb4/RPC9_core"/>
</dbReference>
<dbReference type="OrthoDB" id="1746530at2759"/>
<evidence type="ECO:0000256" key="11">
    <source>
        <dbReference type="ARBA" id="ARBA00044007"/>
    </source>
</evidence>
<dbReference type="PANTHER" id="PTHR15561">
    <property type="entry name" value="CALCITONIN GENE-RELATED PEPTIDE-RECEPTOR COMPONENT PROTEIN"/>
    <property type="match status" value="1"/>
</dbReference>
<dbReference type="FunFam" id="1.20.1250.40:FF:000002">
    <property type="entry name" value="DNA-directed RNA polymerase III subunit RPC9"/>
    <property type="match status" value="1"/>
</dbReference>
<comment type="subcellular location">
    <subcellularLocation>
        <location evidence="2">Cell membrane</location>
        <topology evidence="2">Peripheral membrane protein</topology>
        <orientation evidence="2">Cytoplasmic side</orientation>
    </subcellularLocation>
    <subcellularLocation>
        <location evidence="1">Nucleus</location>
    </subcellularLocation>
</comment>
<evidence type="ECO:0000256" key="6">
    <source>
        <dbReference type="ARBA" id="ARBA00022478"/>
    </source>
</evidence>
<comment type="function">
    <text evidence="10">Accessory protein for the calcitonin gene-related peptide (CGRP) receptor. It modulates CGRP responsiveness in a variety of tissues.</text>
</comment>
<evidence type="ECO:0000256" key="9">
    <source>
        <dbReference type="ARBA" id="ARBA00023242"/>
    </source>
</evidence>
<evidence type="ECO:0000259" key="14">
    <source>
        <dbReference type="SMART" id="SM00657"/>
    </source>
</evidence>
<evidence type="ECO:0000256" key="3">
    <source>
        <dbReference type="ARBA" id="ARBA00006898"/>
    </source>
</evidence>
<dbReference type="AlphaFoldDB" id="A0A9W8ASA6"/>
<evidence type="ECO:0000313" key="16">
    <source>
        <dbReference type="Proteomes" id="UP001150925"/>
    </source>
</evidence>
<evidence type="ECO:0000256" key="1">
    <source>
        <dbReference type="ARBA" id="ARBA00004123"/>
    </source>
</evidence>
<comment type="function">
    <text evidence="12">DNA-dependent RNA polymerase catalyzes the transcription of DNA into RNA using the four ribonucleoside triphosphates as substrates. Specific peripheric component of RNA polymerase III (Pol III) which synthesizes small non-coding RNAs including 5S rRNA, snRNAs, tRNAs and miRNAs from at least 500 distinct genomic loci. With POLR3H/RPC8 forms a mobile stalk that protrudes from Pol III core and functions primarily in transcription initiation. Pol III plays a key role in sensing and limiting infection by intracellular bacteria and DNA viruses. Acts as nuclear and cytosolic DNA sensor involved in innate immune response. Can sense non-self dsDNA that serves as template for transcription into dsRNA. The non-self RNA polymerase III transcripts, such as Epstein-Barr virus-encoded RNAs (EBERs) induce type I interferon and NF-kappa-B through the RIG-I pathway.</text>
</comment>
<dbReference type="GO" id="GO:0000166">
    <property type="term" value="F:nucleotide binding"/>
    <property type="evidence" value="ECO:0007669"/>
    <property type="project" value="InterPro"/>
</dbReference>
<dbReference type="Gene3D" id="1.20.1250.40">
    <property type="match status" value="1"/>
</dbReference>
<evidence type="ECO:0000256" key="12">
    <source>
        <dbReference type="ARBA" id="ARBA00045808"/>
    </source>
</evidence>
<dbReference type="SMART" id="SM00657">
    <property type="entry name" value="RPOL4c"/>
    <property type="match status" value="1"/>
</dbReference>
<dbReference type="SUPFAM" id="SSF47819">
    <property type="entry name" value="HRDC-like"/>
    <property type="match status" value="1"/>
</dbReference>
<evidence type="ECO:0000313" key="15">
    <source>
        <dbReference type="EMBL" id="KAJ1968060.1"/>
    </source>
</evidence>
<comment type="caution">
    <text evidence="15">The sequence shown here is derived from an EMBL/GenBank/DDBJ whole genome shotgun (WGS) entry which is preliminary data.</text>
</comment>
<keyword evidence="5" id="KW-1003">Cell membrane</keyword>
<evidence type="ECO:0000256" key="4">
    <source>
        <dbReference type="ARBA" id="ARBA00016672"/>
    </source>
</evidence>
<keyword evidence="7" id="KW-0472">Membrane</keyword>
<dbReference type="Proteomes" id="UP001150925">
    <property type="component" value="Unassembled WGS sequence"/>
</dbReference>
<evidence type="ECO:0000256" key="2">
    <source>
        <dbReference type="ARBA" id="ARBA00004413"/>
    </source>
</evidence>
<comment type="subunit">
    <text evidence="11">Component of the RNA polymerase III complex consisting of 17 subunits: a ten-subunit horseshoe-shaped catalytic core composed of POLR3A/RPC1, POLR3B/RPC2, POLR1C/RPAC1, POLR1D/RPAC2, POLR3K/RPC10, POLR2E/RPABC1, POLR2F/RPABC2, POLR2H/RPABC3, POLR2K/RPABC4 and POLR2L/RPABC5; a mobile stalk composed of two subunits POLR3H/RPC8 and CRCP/RPC9, protruding from the core and functioning primarily in transcription initiation; and additional subunits homologous to general transcription factors of the RNA polymerase II machinery, POLR3C/RPC3-POLR3F/RPC6-POLR3G/RPC7 heterotrimer required for transcription initiation and POLR3D/RPC4-POLR3E/RPC5 heterodimer involved in both transcription initiation and termination.</text>
</comment>
<feature type="domain" description="RNA polymerase Rpb4/RPC9 core" evidence="14">
    <location>
        <begin position="1"/>
        <end position="126"/>
    </location>
</feature>